<keyword evidence="6 9" id="KW-0460">Magnesium</keyword>
<feature type="site" description="Transition state stabilizer" evidence="9">
    <location>
        <position position="17"/>
    </location>
</feature>
<feature type="binding site" evidence="9">
    <location>
        <begin position="128"/>
        <end position="134"/>
    </location>
    <ligand>
        <name>ATP</name>
        <dbReference type="ChEBI" id="CHEBI:30616"/>
    </ligand>
</feature>
<dbReference type="PRINTS" id="PR01020">
    <property type="entry name" value="LPSBIOSNTHSS"/>
</dbReference>
<evidence type="ECO:0000313" key="12">
    <source>
        <dbReference type="Proteomes" id="UP000252132"/>
    </source>
</evidence>
<dbReference type="HAMAP" id="MF_00151">
    <property type="entry name" value="PPAT_bact"/>
    <property type="match status" value="1"/>
</dbReference>
<evidence type="ECO:0000256" key="9">
    <source>
        <dbReference type="HAMAP-Rule" id="MF_00151"/>
    </source>
</evidence>
<name>A0A368DY46_9PROT</name>
<dbReference type="InterPro" id="IPR004821">
    <property type="entry name" value="Cyt_trans-like"/>
</dbReference>
<keyword evidence="7 9" id="KW-0173">Coenzyme A biosynthesis</keyword>
<comment type="cofactor">
    <cofactor evidence="9">
        <name>Mg(2+)</name>
        <dbReference type="ChEBI" id="CHEBI:18420"/>
    </cofactor>
</comment>
<comment type="similarity">
    <text evidence="9">Belongs to the bacterial CoaD family.</text>
</comment>
<dbReference type="NCBIfam" id="TIGR01510">
    <property type="entry name" value="coaD_prev_kdtB"/>
    <property type="match status" value="1"/>
</dbReference>
<evidence type="ECO:0000256" key="2">
    <source>
        <dbReference type="ARBA" id="ARBA00022679"/>
    </source>
</evidence>
<feature type="binding site" evidence="9">
    <location>
        <position position="41"/>
    </location>
    <ligand>
        <name>substrate</name>
    </ligand>
</feature>
<evidence type="ECO:0000256" key="3">
    <source>
        <dbReference type="ARBA" id="ARBA00022695"/>
    </source>
</evidence>
<sequence length="163" mass="17620">MLKGFYPGSFDPLTFGHLDIITRGLSLVGSLVIGVGVSATKKPIFSIDERLVMISLEISKSLPDHADNVQVVAFDGLMVTAAEQHGANVILRGLRNTGDFNYEAQMANINRQTSSPVETVFLAASPEISHISSTQVRQIAQLKGDVSMFCPTSICEKLITKLN</sequence>
<feature type="binding site" evidence="9">
    <location>
        <position position="103"/>
    </location>
    <ligand>
        <name>ATP</name>
        <dbReference type="ChEBI" id="CHEBI:30616"/>
    </ligand>
</feature>
<evidence type="ECO:0000256" key="8">
    <source>
        <dbReference type="ARBA" id="ARBA00029346"/>
    </source>
</evidence>
<dbReference type="GO" id="GO:0005737">
    <property type="term" value="C:cytoplasm"/>
    <property type="evidence" value="ECO:0007669"/>
    <property type="project" value="UniProtKB-SubCell"/>
</dbReference>
<protein>
    <recommendedName>
        <fullName evidence="9">Phosphopantetheine adenylyltransferase</fullName>
        <ecNumber evidence="9">2.7.7.3</ecNumber>
    </recommendedName>
    <alternativeName>
        <fullName evidence="9">Dephospho-CoA pyrophosphorylase</fullName>
    </alternativeName>
    <alternativeName>
        <fullName evidence="9">Pantetheine-phosphate adenylyltransferase</fullName>
        <shortName evidence="9">PPAT</shortName>
    </alternativeName>
</protein>
<dbReference type="Gene3D" id="3.40.50.620">
    <property type="entry name" value="HUPs"/>
    <property type="match status" value="1"/>
</dbReference>
<comment type="pathway">
    <text evidence="9">Cofactor biosynthesis; coenzyme A biosynthesis; CoA from (R)-pantothenate: step 4/5.</text>
</comment>
<keyword evidence="3 9" id="KW-0548">Nucleotidyltransferase</keyword>
<dbReference type="Proteomes" id="UP000252132">
    <property type="component" value="Unassembled WGS sequence"/>
</dbReference>
<feature type="binding site" evidence="9">
    <location>
        <begin position="9"/>
        <end position="10"/>
    </location>
    <ligand>
        <name>ATP</name>
        <dbReference type="ChEBI" id="CHEBI:30616"/>
    </ligand>
</feature>
<evidence type="ECO:0000256" key="6">
    <source>
        <dbReference type="ARBA" id="ARBA00022842"/>
    </source>
</evidence>
<comment type="caution">
    <text evidence="11">The sequence shown here is derived from an EMBL/GenBank/DDBJ whole genome shotgun (WGS) entry which is preliminary data.</text>
</comment>
<comment type="subunit">
    <text evidence="9">Homohexamer.</text>
</comment>
<dbReference type="SUPFAM" id="SSF52374">
    <property type="entry name" value="Nucleotidylyl transferase"/>
    <property type="match status" value="1"/>
</dbReference>
<feature type="binding site" evidence="9">
    <location>
        <position position="92"/>
    </location>
    <ligand>
        <name>substrate</name>
    </ligand>
</feature>
<accession>A0A368DY46</accession>
<feature type="domain" description="Cytidyltransferase-like" evidence="10">
    <location>
        <begin position="5"/>
        <end position="138"/>
    </location>
</feature>
<dbReference type="GO" id="GO:0005524">
    <property type="term" value="F:ATP binding"/>
    <property type="evidence" value="ECO:0007669"/>
    <property type="project" value="UniProtKB-KW"/>
</dbReference>
<reference evidence="11 12" key="1">
    <citation type="journal article" date="2018" name="Microbiome">
        <title>Fine metagenomic profile of the Mediterranean stratified and mixed water columns revealed by assembly and recruitment.</title>
        <authorList>
            <person name="Haro-Moreno J.M."/>
            <person name="Lopez-Perez M."/>
            <person name="De La Torre J.R."/>
            <person name="Picazo A."/>
            <person name="Camacho A."/>
            <person name="Rodriguez-Valera F."/>
        </authorList>
    </citation>
    <scope>NUCLEOTIDE SEQUENCE [LARGE SCALE GENOMIC DNA]</scope>
    <source>
        <strain evidence="11">MED-G55</strain>
    </source>
</reference>
<dbReference type="EC" id="2.7.7.3" evidence="9"/>
<keyword evidence="4 9" id="KW-0547">Nucleotide-binding</keyword>
<evidence type="ECO:0000256" key="7">
    <source>
        <dbReference type="ARBA" id="ARBA00022993"/>
    </source>
</evidence>
<dbReference type="GO" id="GO:0015937">
    <property type="term" value="P:coenzyme A biosynthetic process"/>
    <property type="evidence" value="ECO:0007669"/>
    <property type="project" value="UniProtKB-UniRule"/>
</dbReference>
<comment type="catalytic activity">
    <reaction evidence="8 9">
        <text>(R)-4'-phosphopantetheine + ATP + H(+) = 3'-dephospho-CoA + diphosphate</text>
        <dbReference type="Rhea" id="RHEA:19801"/>
        <dbReference type="ChEBI" id="CHEBI:15378"/>
        <dbReference type="ChEBI" id="CHEBI:30616"/>
        <dbReference type="ChEBI" id="CHEBI:33019"/>
        <dbReference type="ChEBI" id="CHEBI:57328"/>
        <dbReference type="ChEBI" id="CHEBI:61723"/>
        <dbReference type="EC" id="2.7.7.3"/>
    </reaction>
</comment>
<evidence type="ECO:0000256" key="4">
    <source>
        <dbReference type="ARBA" id="ARBA00022741"/>
    </source>
</evidence>
<dbReference type="EMBL" id="QOQF01000017">
    <property type="protein sequence ID" value="RCL76788.1"/>
    <property type="molecule type" value="Genomic_DNA"/>
</dbReference>
<gene>
    <name evidence="9" type="primary">coaD</name>
    <name evidence="11" type="ORF">DBW69_04930</name>
</gene>
<keyword evidence="5 9" id="KW-0067">ATP-binding</keyword>
<evidence type="ECO:0000313" key="11">
    <source>
        <dbReference type="EMBL" id="RCL76788.1"/>
    </source>
</evidence>
<comment type="subcellular location">
    <subcellularLocation>
        <location evidence="9">Cytoplasm</location>
    </subcellularLocation>
</comment>
<dbReference type="AlphaFoldDB" id="A0A368DY46"/>
<feature type="binding site" evidence="9">
    <location>
        <position position="17"/>
    </location>
    <ligand>
        <name>ATP</name>
        <dbReference type="ChEBI" id="CHEBI:30616"/>
    </ligand>
</feature>
<feature type="binding site" evidence="9">
    <location>
        <position position="9"/>
    </location>
    <ligand>
        <name>substrate</name>
    </ligand>
</feature>
<keyword evidence="1 9" id="KW-0963">Cytoplasm</keyword>
<organism evidence="11 12">
    <name type="scientific">PS1 clade bacterium</name>
    <dbReference type="NCBI Taxonomy" id="2175152"/>
    <lineage>
        <taxon>Bacteria</taxon>
        <taxon>Pseudomonadati</taxon>
        <taxon>Pseudomonadota</taxon>
        <taxon>Alphaproteobacteria</taxon>
        <taxon>PS1 clade</taxon>
    </lineage>
</organism>
<dbReference type="CDD" id="cd02163">
    <property type="entry name" value="PPAT"/>
    <property type="match status" value="1"/>
</dbReference>
<dbReference type="PANTHER" id="PTHR21342:SF1">
    <property type="entry name" value="PHOSPHOPANTETHEINE ADENYLYLTRANSFERASE"/>
    <property type="match status" value="1"/>
</dbReference>
<dbReference type="InterPro" id="IPR001980">
    <property type="entry name" value="PPAT"/>
</dbReference>
<dbReference type="Pfam" id="PF01467">
    <property type="entry name" value="CTP_transf_like"/>
    <property type="match status" value="1"/>
</dbReference>
<keyword evidence="2 9" id="KW-0808">Transferase</keyword>
<evidence type="ECO:0000256" key="5">
    <source>
        <dbReference type="ARBA" id="ARBA00022840"/>
    </source>
</evidence>
<proteinExistence type="inferred from homology"/>
<dbReference type="NCBIfam" id="TIGR00125">
    <property type="entry name" value="cyt_tran_rel"/>
    <property type="match status" value="1"/>
</dbReference>
<dbReference type="InterPro" id="IPR014729">
    <property type="entry name" value="Rossmann-like_a/b/a_fold"/>
</dbReference>
<dbReference type="GO" id="GO:0004595">
    <property type="term" value="F:pantetheine-phosphate adenylyltransferase activity"/>
    <property type="evidence" value="ECO:0007669"/>
    <property type="project" value="UniProtKB-UniRule"/>
</dbReference>
<feature type="binding site" evidence="9">
    <location>
        <position position="78"/>
    </location>
    <ligand>
        <name>substrate</name>
    </ligand>
</feature>
<dbReference type="PANTHER" id="PTHR21342">
    <property type="entry name" value="PHOSPHOPANTETHEINE ADENYLYLTRANSFERASE"/>
    <property type="match status" value="1"/>
</dbReference>
<evidence type="ECO:0000256" key="1">
    <source>
        <dbReference type="ARBA" id="ARBA00022490"/>
    </source>
</evidence>
<evidence type="ECO:0000259" key="10">
    <source>
        <dbReference type="Pfam" id="PF01467"/>
    </source>
</evidence>
<dbReference type="UniPathway" id="UPA00241">
    <property type="reaction ID" value="UER00355"/>
</dbReference>
<feature type="binding site" evidence="9">
    <location>
        <begin position="93"/>
        <end position="95"/>
    </location>
    <ligand>
        <name>ATP</name>
        <dbReference type="ChEBI" id="CHEBI:30616"/>
    </ligand>
</feature>
<comment type="function">
    <text evidence="9">Reversibly transfers an adenylyl group from ATP to 4'-phosphopantetheine, yielding dephospho-CoA (dPCoA) and pyrophosphate.</text>
</comment>